<dbReference type="EMBL" id="UOFL01000205">
    <property type="protein sequence ID" value="VAW80805.1"/>
    <property type="molecule type" value="Genomic_DNA"/>
</dbReference>
<dbReference type="Gene3D" id="3.40.50.720">
    <property type="entry name" value="NAD(P)-binding Rossmann-like Domain"/>
    <property type="match status" value="1"/>
</dbReference>
<evidence type="ECO:0000256" key="2">
    <source>
        <dbReference type="ARBA" id="ARBA00022857"/>
    </source>
</evidence>
<dbReference type="AlphaFoldDB" id="A0A3B0YIS1"/>
<dbReference type="Pfam" id="PF00106">
    <property type="entry name" value="adh_short"/>
    <property type="match status" value="1"/>
</dbReference>
<dbReference type="GO" id="GO:0016020">
    <property type="term" value="C:membrane"/>
    <property type="evidence" value="ECO:0007669"/>
    <property type="project" value="TreeGrafter"/>
</dbReference>
<dbReference type="CDD" id="cd05324">
    <property type="entry name" value="carb_red_PTCR-like_SDR_c"/>
    <property type="match status" value="1"/>
</dbReference>
<protein>
    <recommendedName>
        <fullName evidence="5">Short-chain dehydrogenase</fullName>
    </recommendedName>
</protein>
<evidence type="ECO:0000313" key="4">
    <source>
        <dbReference type="EMBL" id="VAW80805.1"/>
    </source>
</evidence>
<name>A0A3B0YIS1_9ZZZZ</name>
<comment type="similarity">
    <text evidence="1">Belongs to the short-chain dehydrogenases/reductases (SDR) family.</text>
</comment>
<accession>A0A3B0YIS1</accession>
<keyword evidence="2" id="KW-0521">NADP</keyword>
<dbReference type="PRINTS" id="PR00080">
    <property type="entry name" value="SDRFAMILY"/>
</dbReference>
<evidence type="ECO:0008006" key="5">
    <source>
        <dbReference type="Google" id="ProtNLM"/>
    </source>
</evidence>
<dbReference type="PANTHER" id="PTHR43490:SF99">
    <property type="entry name" value="SHORT-CHAIN DEHYDROGENASE_REDUCTASE"/>
    <property type="match status" value="1"/>
</dbReference>
<gene>
    <name evidence="4" type="ORF">MNBD_GAMMA12-2395</name>
</gene>
<evidence type="ECO:0000256" key="3">
    <source>
        <dbReference type="ARBA" id="ARBA00023002"/>
    </source>
</evidence>
<sequence length="240" mass="26369">MKNTQRVAIITGANRGIGYEICQQLLAKDYYVVLTARDEQKGIAACEKLSSTALEFNVLDVIADEQVSKLYSHIKRKHGRCDLLINNAGIFPDPRSDLENEWPSILSADINDIQAGINVNSYGTLRMCQAFVPMMQQNGYGRVVNLASGMAQLSDMNGCCPGYRISKTAINVITRILADELKGSNVLVNSMCPGWVKTEMGGPGATRDITEGADTAIWLATLPSDGPNGFFFRDRQKIDW</sequence>
<evidence type="ECO:0000256" key="1">
    <source>
        <dbReference type="ARBA" id="ARBA00006484"/>
    </source>
</evidence>
<proteinExistence type="inferred from homology"/>
<reference evidence="4" key="1">
    <citation type="submission" date="2018-06" db="EMBL/GenBank/DDBJ databases">
        <authorList>
            <person name="Zhirakovskaya E."/>
        </authorList>
    </citation>
    <scope>NUCLEOTIDE SEQUENCE</scope>
</reference>
<dbReference type="InterPro" id="IPR002347">
    <property type="entry name" value="SDR_fam"/>
</dbReference>
<dbReference type="PANTHER" id="PTHR43490">
    <property type="entry name" value="(+)-NEOMENTHOL DEHYDROGENASE"/>
    <property type="match status" value="1"/>
</dbReference>
<organism evidence="4">
    <name type="scientific">hydrothermal vent metagenome</name>
    <dbReference type="NCBI Taxonomy" id="652676"/>
    <lineage>
        <taxon>unclassified sequences</taxon>
        <taxon>metagenomes</taxon>
        <taxon>ecological metagenomes</taxon>
    </lineage>
</organism>
<dbReference type="InterPro" id="IPR036291">
    <property type="entry name" value="NAD(P)-bd_dom_sf"/>
</dbReference>
<dbReference type="InterPro" id="IPR045313">
    <property type="entry name" value="CBR1-like"/>
</dbReference>
<dbReference type="PRINTS" id="PR00081">
    <property type="entry name" value="GDHRDH"/>
</dbReference>
<dbReference type="SUPFAM" id="SSF51735">
    <property type="entry name" value="NAD(P)-binding Rossmann-fold domains"/>
    <property type="match status" value="1"/>
</dbReference>
<keyword evidence="3" id="KW-0560">Oxidoreductase</keyword>
<dbReference type="GO" id="GO:0016616">
    <property type="term" value="F:oxidoreductase activity, acting on the CH-OH group of donors, NAD or NADP as acceptor"/>
    <property type="evidence" value="ECO:0007669"/>
    <property type="project" value="InterPro"/>
</dbReference>